<feature type="chain" id="PRO_5023060058" evidence="14">
    <location>
        <begin position="39"/>
        <end position="672"/>
    </location>
</feature>
<keyword evidence="7 12" id="KW-0798">TonB box</keyword>
<feature type="signal peptide" evidence="14">
    <location>
        <begin position="1"/>
        <end position="38"/>
    </location>
</feature>
<dbReference type="Pfam" id="PF00593">
    <property type="entry name" value="TonB_dep_Rec_b-barrel"/>
    <property type="match status" value="1"/>
</dbReference>
<gene>
    <name evidence="17" type="ORF">FZO89_11295</name>
</gene>
<evidence type="ECO:0000313" key="18">
    <source>
        <dbReference type="Proteomes" id="UP000324973"/>
    </source>
</evidence>
<dbReference type="GO" id="GO:0009279">
    <property type="term" value="C:cell outer membrane"/>
    <property type="evidence" value="ECO:0007669"/>
    <property type="project" value="UniProtKB-SubCell"/>
</dbReference>
<dbReference type="GO" id="GO:0044718">
    <property type="term" value="P:siderophore transmembrane transport"/>
    <property type="evidence" value="ECO:0007669"/>
    <property type="project" value="TreeGrafter"/>
</dbReference>
<dbReference type="PROSITE" id="PS52016">
    <property type="entry name" value="TONB_DEPENDENT_REC_3"/>
    <property type="match status" value="1"/>
</dbReference>
<keyword evidence="3 11" id="KW-0813">Transport</keyword>
<dbReference type="Gene3D" id="2.170.130.10">
    <property type="entry name" value="TonB-dependent receptor, plug domain"/>
    <property type="match status" value="1"/>
</dbReference>
<evidence type="ECO:0000259" key="16">
    <source>
        <dbReference type="Pfam" id="PF07715"/>
    </source>
</evidence>
<evidence type="ECO:0000256" key="1">
    <source>
        <dbReference type="ARBA" id="ARBA00004571"/>
    </source>
</evidence>
<dbReference type="InterPro" id="IPR000531">
    <property type="entry name" value="Beta-barrel_TonB"/>
</dbReference>
<proteinExistence type="inferred from homology"/>
<evidence type="ECO:0000256" key="8">
    <source>
        <dbReference type="ARBA" id="ARBA00023136"/>
    </source>
</evidence>
<keyword evidence="18" id="KW-1185">Reference proteome</keyword>
<dbReference type="InterPro" id="IPR037066">
    <property type="entry name" value="Plug_dom_sf"/>
</dbReference>
<dbReference type="Pfam" id="PF07715">
    <property type="entry name" value="Plug"/>
    <property type="match status" value="1"/>
</dbReference>
<evidence type="ECO:0000256" key="11">
    <source>
        <dbReference type="PROSITE-ProRule" id="PRU01360"/>
    </source>
</evidence>
<name>A0A5D4XQ52_9GAMM</name>
<keyword evidence="8 11" id="KW-0472">Membrane</keyword>
<dbReference type="InterPro" id="IPR036942">
    <property type="entry name" value="Beta-barrel_TonB_sf"/>
</dbReference>
<protein>
    <submittedName>
        <fullName evidence="17">TonB-dependent receptor</fullName>
    </submittedName>
</protein>
<keyword evidence="9 17" id="KW-0675">Receptor</keyword>
<evidence type="ECO:0000313" key="17">
    <source>
        <dbReference type="EMBL" id="TYT26798.1"/>
    </source>
</evidence>
<feature type="compositionally biased region" description="Basic residues" evidence="13">
    <location>
        <begin position="1"/>
        <end position="12"/>
    </location>
</feature>
<organism evidence="17 18">
    <name type="scientific">Luteimonas viscosa</name>
    <dbReference type="NCBI Taxonomy" id="1132694"/>
    <lineage>
        <taxon>Bacteria</taxon>
        <taxon>Pseudomonadati</taxon>
        <taxon>Pseudomonadota</taxon>
        <taxon>Gammaproteobacteria</taxon>
        <taxon>Lysobacterales</taxon>
        <taxon>Lysobacteraceae</taxon>
        <taxon>Luteimonas</taxon>
    </lineage>
</organism>
<evidence type="ECO:0000256" key="4">
    <source>
        <dbReference type="ARBA" id="ARBA00022452"/>
    </source>
</evidence>
<feature type="domain" description="TonB-dependent receptor plug" evidence="16">
    <location>
        <begin position="68"/>
        <end position="178"/>
    </location>
</feature>
<keyword evidence="6 14" id="KW-0732">Signal</keyword>
<keyword evidence="5 11" id="KW-0812">Transmembrane</keyword>
<evidence type="ECO:0000259" key="15">
    <source>
        <dbReference type="Pfam" id="PF00593"/>
    </source>
</evidence>
<sequence length="672" mass="73847">MSVPKLRRHARTRPSPPRARHVLPGALLACALAPGLHAQDTPDLSAMSLEDLLDVEIVTASRFEQNISHAPSTVQVISGDDIRSRGWRTLAEALASLPGLYLGDTGLYTYLGARGQLRAGDYNSRFLLLINGHRVNDPVYSQSPVGGEFPLDMSLVERIEYVPGPGSAVYGSNAFFGVINVLTRDASTFGKGELRAGVASFGTTDVQVSVPVATGDATTLLSARQFHSRGRDLYFPEFADTPSGGHVRGQDDERVRQVFLSHRRGGLALQLVAGDRRKEDPVAPYEQTFAAPGAQVQDRWIDFGAHYQRRLGEATDASARLDVIDYRYLGDYVYGEDAPYLNRDVSSGRSVVLGGQLVTRASERHTVVAGAEIKLDRSVVQRNFDVLPYASYLDSREHMASWGVFMDSEIRLSDAWRFSGGLRADRSDLGTLRLSPRMALISARPDDTVFKLIVGQSYRSPNAYERYYEVDSEDSSQFANPGLGAEHVQTAELFYGVAFSARSRAELSVYHYRLRDLITLVEVGEAALTLTNAGRASSRGAELAYIHRKPGGLLLRASYAYSEVTDSQEPRPLNAPRGNARISASWPLAADLGMTLSAQHVARRASRAGTVPAYSVVNAHLSWEPRHLPLALSLGVRNLLDERYADPVGPEFAQDAVERRGRELRLEATWRF</sequence>
<evidence type="ECO:0000256" key="6">
    <source>
        <dbReference type="ARBA" id="ARBA00022729"/>
    </source>
</evidence>
<evidence type="ECO:0000256" key="9">
    <source>
        <dbReference type="ARBA" id="ARBA00023170"/>
    </source>
</evidence>
<keyword evidence="10 11" id="KW-0998">Cell outer membrane</keyword>
<dbReference type="Proteomes" id="UP000324973">
    <property type="component" value="Unassembled WGS sequence"/>
</dbReference>
<comment type="subcellular location">
    <subcellularLocation>
        <location evidence="1 11">Cell outer membrane</location>
        <topology evidence="1 11">Multi-pass membrane protein</topology>
    </subcellularLocation>
</comment>
<evidence type="ECO:0000256" key="2">
    <source>
        <dbReference type="ARBA" id="ARBA00008143"/>
    </source>
</evidence>
<dbReference type="RefSeq" id="WP_149103351.1">
    <property type="nucleotide sequence ID" value="NZ_VTFT01000001.1"/>
</dbReference>
<feature type="region of interest" description="Disordered" evidence="13">
    <location>
        <begin position="1"/>
        <end position="20"/>
    </location>
</feature>
<dbReference type="GO" id="GO:0015344">
    <property type="term" value="F:siderophore uptake transmembrane transporter activity"/>
    <property type="evidence" value="ECO:0007669"/>
    <property type="project" value="TreeGrafter"/>
</dbReference>
<dbReference type="InterPro" id="IPR039426">
    <property type="entry name" value="TonB-dep_rcpt-like"/>
</dbReference>
<keyword evidence="4 11" id="KW-1134">Transmembrane beta strand</keyword>
<evidence type="ECO:0000256" key="5">
    <source>
        <dbReference type="ARBA" id="ARBA00022692"/>
    </source>
</evidence>
<comment type="caution">
    <text evidence="17">The sequence shown here is derived from an EMBL/GenBank/DDBJ whole genome shotgun (WGS) entry which is preliminary data.</text>
</comment>
<dbReference type="InterPro" id="IPR012910">
    <property type="entry name" value="Plug_dom"/>
</dbReference>
<dbReference type="EMBL" id="VTFT01000001">
    <property type="protein sequence ID" value="TYT26798.1"/>
    <property type="molecule type" value="Genomic_DNA"/>
</dbReference>
<dbReference type="OrthoDB" id="127311at2"/>
<dbReference type="SUPFAM" id="SSF56935">
    <property type="entry name" value="Porins"/>
    <property type="match status" value="1"/>
</dbReference>
<evidence type="ECO:0000256" key="12">
    <source>
        <dbReference type="RuleBase" id="RU003357"/>
    </source>
</evidence>
<accession>A0A5D4XQ52</accession>
<reference evidence="17 18" key="1">
    <citation type="submission" date="2019-08" db="EMBL/GenBank/DDBJ databases">
        <title>Luteimonas viscosus sp. nov., isolated from soil of a sunflower field.</title>
        <authorList>
            <person name="Jianli Z."/>
            <person name="Ying Z."/>
        </authorList>
    </citation>
    <scope>NUCLEOTIDE SEQUENCE [LARGE SCALE GENOMIC DNA]</scope>
    <source>
        <strain evidence="17 18">XBU10</strain>
    </source>
</reference>
<evidence type="ECO:0000256" key="7">
    <source>
        <dbReference type="ARBA" id="ARBA00023077"/>
    </source>
</evidence>
<dbReference type="PANTHER" id="PTHR30069">
    <property type="entry name" value="TONB-DEPENDENT OUTER MEMBRANE RECEPTOR"/>
    <property type="match status" value="1"/>
</dbReference>
<dbReference type="PANTHER" id="PTHR30069:SF29">
    <property type="entry name" value="HEMOGLOBIN AND HEMOGLOBIN-HAPTOGLOBIN-BINDING PROTEIN 1-RELATED"/>
    <property type="match status" value="1"/>
</dbReference>
<evidence type="ECO:0000256" key="3">
    <source>
        <dbReference type="ARBA" id="ARBA00022448"/>
    </source>
</evidence>
<comment type="similarity">
    <text evidence="2">Belongs to the TonB-dependent receptor family. Hemoglobin/haptoglobin binding protein subfamily.</text>
</comment>
<dbReference type="Gene3D" id="2.40.170.20">
    <property type="entry name" value="TonB-dependent receptor, beta-barrel domain"/>
    <property type="match status" value="1"/>
</dbReference>
<feature type="domain" description="TonB-dependent receptor-like beta-barrel" evidence="15">
    <location>
        <begin position="293"/>
        <end position="639"/>
    </location>
</feature>
<dbReference type="AlphaFoldDB" id="A0A5D4XQ52"/>
<evidence type="ECO:0000256" key="13">
    <source>
        <dbReference type="SAM" id="MobiDB-lite"/>
    </source>
</evidence>
<evidence type="ECO:0000256" key="14">
    <source>
        <dbReference type="SAM" id="SignalP"/>
    </source>
</evidence>
<evidence type="ECO:0000256" key="10">
    <source>
        <dbReference type="ARBA" id="ARBA00023237"/>
    </source>
</evidence>